<keyword evidence="9" id="KW-0479">Metal-binding</keyword>
<evidence type="ECO:0000256" key="10">
    <source>
        <dbReference type="SAM" id="MobiDB-lite"/>
    </source>
</evidence>
<keyword evidence="3" id="KW-0548">Nucleotidyltransferase</keyword>
<evidence type="ECO:0000256" key="5">
    <source>
        <dbReference type="ARBA" id="ARBA00022759"/>
    </source>
</evidence>
<dbReference type="EMBL" id="SPUK01000011">
    <property type="protein sequence ID" value="TQV93704.1"/>
    <property type="molecule type" value="Genomic_DNA"/>
</dbReference>
<evidence type="ECO:0000256" key="9">
    <source>
        <dbReference type="PROSITE-ProRule" id="PRU00047"/>
    </source>
</evidence>
<keyword evidence="7" id="KW-0695">RNA-directed DNA polymerase</keyword>
<accession>A0A545UW70</accession>
<dbReference type="PANTHER" id="PTHR37984">
    <property type="entry name" value="PROTEIN CBG26694"/>
    <property type="match status" value="1"/>
</dbReference>
<feature type="region of interest" description="Disordered" evidence="10">
    <location>
        <begin position="44"/>
        <end position="80"/>
    </location>
</feature>
<dbReference type="STRING" id="43265.A0A545UW70"/>
<comment type="caution">
    <text evidence="12">The sequence shown here is derived from an EMBL/GenBank/DDBJ whole genome shotgun (WGS) entry which is preliminary data.</text>
</comment>
<feature type="domain" description="CCHC-type" evidence="11">
    <location>
        <begin position="92"/>
        <end position="107"/>
    </location>
</feature>
<keyword evidence="2" id="KW-0808">Transferase</keyword>
<dbReference type="PANTHER" id="PTHR37984:SF5">
    <property type="entry name" value="PROTEIN NYNRIN-LIKE"/>
    <property type="match status" value="1"/>
</dbReference>
<name>A0A545UW70_9HYPO</name>
<evidence type="ECO:0000256" key="4">
    <source>
        <dbReference type="ARBA" id="ARBA00022722"/>
    </source>
</evidence>
<gene>
    <name evidence="12" type="ORF">IF1G_07436</name>
</gene>
<dbReference type="Pfam" id="PF17917">
    <property type="entry name" value="RT_RNaseH"/>
    <property type="match status" value="1"/>
</dbReference>
<evidence type="ECO:0000256" key="7">
    <source>
        <dbReference type="ARBA" id="ARBA00022918"/>
    </source>
</evidence>
<evidence type="ECO:0000256" key="8">
    <source>
        <dbReference type="ARBA" id="ARBA00023128"/>
    </source>
</evidence>
<dbReference type="SUPFAM" id="SSF57756">
    <property type="entry name" value="Retrovirus zinc finger-like domains"/>
    <property type="match status" value="1"/>
</dbReference>
<keyword evidence="6" id="KW-0378">Hydrolase</keyword>
<feature type="compositionally biased region" description="Basic and acidic residues" evidence="10">
    <location>
        <begin position="186"/>
        <end position="195"/>
    </location>
</feature>
<dbReference type="FunFam" id="3.30.70.270:FF:000003">
    <property type="entry name" value="Transposon Ty3-G Gag-Pol polyprotein"/>
    <property type="match status" value="1"/>
</dbReference>
<proteinExistence type="predicted"/>
<dbReference type="CDD" id="cd09274">
    <property type="entry name" value="RNase_HI_RT_Ty3"/>
    <property type="match status" value="1"/>
</dbReference>
<dbReference type="InterPro" id="IPR001878">
    <property type="entry name" value="Znf_CCHC"/>
</dbReference>
<dbReference type="GO" id="GO:0004519">
    <property type="term" value="F:endonuclease activity"/>
    <property type="evidence" value="ECO:0007669"/>
    <property type="project" value="UniProtKB-KW"/>
</dbReference>
<keyword evidence="5" id="KW-0255">Endonuclease</keyword>
<keyword evidence="9" id="KW-0862">Zinc</keyword>
<feature type="compositionally biased region" description="Polar residues" evidence="10">
    <location>
        <begin position="50"/>
        <end position="64"/>
    </location>
</feature>
<dbReference type="SMART" id="SM00343">
    <property type="entry name" value="ZnF_C2HC"/>
    <property type="match status" value="1"/>
</dbReference>
<feature type="compositionally biased region" description="Polar residues" evidence="10">
    <location>
        <begin position="169"/>
        <end position="184"/>
    </location>
</feature>
<keyword evidence="13" id="KW-1185">Reference proteome</keyword>
<dbReference type="Gene3D" id="3.30.70.270">
    <property type="match status" value="3"/>
</dbReference>
<evidence type="ECO:0000259" key="11">
    <source>
        <dbReference type="PROSITE" id="PS50158"/>
    </source>
</evidence>
<evidence type="ECO:0000313" key="12">
    <source>
        <dbReference type="EMBL" id="TQV93704.1"/>
    </source>
</evidence>
<dbReference type="GO" id="GO:0003964">
    <property type="term" value="F:RNA-directed DNA polymerase activity"/>
    <property type="evidence" value="ECO:0007669"/>
    <property type="project" value="UniProtKB-KW"/>
</dbReference>
<dbReference type="PROSITE" id="PS50158">
    <property type="entry name" value="ZF_CCHC"/>
    <property type="match status" value="1"/>
</dbReference>
<dbReference type="GO" id="GO:0005739">
    <property type="term" value="C:mitochondrion"/>
    <property type="evidence" value="ECO:0007669"/>
    <property type="project" value="UniProtKB-SubCell"/>
</dbReference>
<dbReference type="InterPro" id="IPR000477">
    <property type="entry name" value="RT_dom"/>
</dbReference>
<dbReference type="Pfam" id="PF00078">
    <property type="entry name" value="RVT_1"/>
    <property type="match status" value="2"/>
</dbReference>
<dbReference type="GO" id="GO:0016787">
    <property type="term" value="F:hydrolase activity"/>
    <property type="evidence" value="ECO:0007669"/>
    <property type="project" value="UniProtKB-KW"/>
</dbReference>
<keyword evidence="4" id="KW-0540">Nuclease</keyword>
<dbReference type="Pfam" id="PF00098">
    <property type="entry name" value="zf-CCHC"/>
    <property type="match status" value="1"/>
</dbReference>
<dbReference type="Proteomes" id="UP000315783">
    <property type="component" value="Unassembled WGS sequence"/>
</dbReference>
<dbReference type="GO" id="GO:0008270">
    <property type="term" value="F:zinc ion binding"/>
    <property type="evidence" value="ECO:0007669"/>
    <property type="project" value="UniProtKB-KW"/>
</dbReference>
<keyword evidence="9" id="KW-0863">Zinc-finger</keyword>
<dbReference type="InterPro" id="IPR043502">
    <property type="entry name" value="DNA/RNA_pol_sf"/>
</dbReference>
<dbReference type="InterPro" id="IPR041373">
    <property type="entry name" value="RT_RNaseH"/>
</dbReference>
<evidence type="ECO:0000256" key="6">
    <source>
        <dbReference type="ARBA" id="ARBA00022801"/>
    </source>
</evidence>
<dbReference type="Gene3D" id="4.10.60.10">
    <property type="entry name" value="Zinc finger, CCHC-type"/>
    <property type="match status" value="1"/>
</dbReference>
<evidence type="ECO:0000313" key="13">
    <source>
        <dbReference type="Proteomes" id="UP000315783"/>
    </source>
</evidence>
<protein>
    <submittedName>
        <fullName evidence="12">Pol protein</fullName>
    </submittedName>
</protein>
<evidence type="ECO:0000256" key="1">
    <source>
        <dbReference type="ARBA" id="ARBA00004173"/>
    </source>
</evidence>
<sequence length="779" mass="90698">MEYLYDALREEVKDEIAKDDRPDTFDEFASKIIKVDNRLYARRLERNGRGNRQSNQPRRNQANVSRRRGGSTAYGFHPGPMELDAANKKTFKCYNCGKPGHMANKCKAPKKPWKPVAEGRNVSAASKELPVRNISMANSEVYYSPDDCEYDLASVDDTTDEDGDWEFGTQPTYENQGGETTPNFKTGEEESKAETTEIPEEYSKYSKLFSDELETGLPEHSRWDHEIKLQPGTEPTFNKIYPQNPEQDAALEEYLEEMLRKGYIRPSESPAGHPVLWVPKKNGKLRPCIDYRPLNKITIKNRYPLPLIVEIRDKVGKAKYFTTLDLRGAYNLIRMKEATFQTMIDTILRKQIGVFVVVYLDDILIYSNTLEEHKQYVHEVLQTLQDNKLLVEVAKCKFHQSSVQFLGFIVTHGEIQMCQDKIKAIKEWPTPTNVRDVRAFTAFVNFYRKFLKGYGDISRPLTDLTKKDVEFKWTEKEEKSFTTIKELVTQEPVMKTPDPERPYEVETDASDYALGGQLGQRDDEGRLYPVAFFSQKLHGPELNYGIHDKELMAIIQCFKEWRHYLVGAKHKIKVYTDHKNLTSFLTTKDLNKRQIRWYETLTDYDFEIIYRKGSENGRADALSRREDLKSEEQVDNAPLLRATKDGNLVLGTQEIDITWQAKPDETWMQRIASHSKNDNYLDNWETKTHLRKEAGSFLYNERHSIPKERIPINRMSTVQRLNTELGIQRTNQSRIQILGRSRKDPCGLLKLFRFLPFHTLQFFDIVDTTRDRTHHFLEP</sequence>
<dbReference type="InterPro" id="IPR036875">
    <property type="entry name" value="Znf_CCHC_sf"/>
</dbReference>
<feature type="region of interest" description="Disordered" evidence="10">
    <location>
        <begin position="164"/>
        <end position="199"/>
    </location>
</feature>
<dbReference type="AlphaFoldDB" id="A0A545UW70"/>
<evidence type="ECO:0000256" key="3">
    <source>
        <dbReference type="ARBA" id="ARBA00022695"/>
    </source>
</evidence>
<organism evidence="12 13">
    <name type="scientific">Cordyceps javanica</name>
    <dbReference type="NCBI Taxonomy" id="43265"/>
    <lineage>
        <taxon>Eukaryota</taxon>
        <taxon>Fungi</taxon>
        <taxon>Dikarya</taxon>
        <taxon>Ascomycota</taxon>
        <taxon>Pezizomycotina</taxon>
        <taxon>Sordariomycetes</taxon>
        <taxon>Hypocreomycetidae</taxon>
        <taxon>Hypocreales</taxon>
        <taxon>Cordycipitaceae</taxon>
        <taxon>Cordyceps</taxon>
    </lineage>
</organism>
<comment type="subcellular location">
    <subcellularLocation>
        <location evidence="1">Mitochondrion</location>
    </subcellularLocation>
</comment>
<evidence type="ECO:0000256" key="2">
    <source>
        <dbReference type="ARBA" id="ARBA00022679"/>
    </source>
</evidence>
<dbReference type="InterPro" id="IPR050951">
    <property type="entry name" value="Retrovirus_Pol_polyprotein"/>
</dbReference>
<dbReference type="Gene3D" id="3.10.10.10">
    <property type="entry name" value="HIV Type 1 Reverse Transcriptase, subunit A, domain 1"/>
    <property type="match status" value="1"/>
</dbReference>
<dbReference type="SUPFAM" id="SSF56672">
    <property type="entry name" value="DNA/RNA polymerases"/>
    <property type="match status" value="1"/>
</dbReference>
<keyword evidence="8" id="KW-0496">Mitochondrion</keyword>
<dbReference type="FunFam" id="3.30.70.270:FF:000020">
    <property type="entry name" value="Transposon Tf2-6 polyprotein-like Protein"/>
    <property type="match status" value="1"/>
</dbReference>
<dbReference type="InterPro" id="IPR043128">
    <property type="entry name" value="Rev_trsase/Diguanyl_cyclase"/>
</dbReference>
<dbReference type="CDD" id="cd01647">
    <property type="entry name" value="RT_LTR"/>
    <property type="match status" value="1"/>
</dbReference>
<dbReference type="GO" id="GO:0003676">
    <property type="term" value="F:nucleic acid binding"/>
    <property type="evidence" value="ECO:0007669"/>
    <property type="project" value="InterPro"/>
</dbReference>
<reference evidence="12 13" key="1">
    <citation type="journal article" date="2019" name="Appl. Microbiol. Biotechnol.">
        <title>Genome sequence of Isaria javanica and comparative genome analysis insights into family S53 peptidase evolution in fungal entomopathogens.</title>
        <authorList>
            <person name="Lin R."/>
            <person name="Zhang X."/>
            <person name="Xin B."/>
            <person name="Zou M."/>
            <person name="Gao Y."/>
            <person name="Qin F."/>
            <person name="Hu Q."/>
            <person name="Xie B."/>
            <person name="Cheng X."/>
        </authorList>
    </citation>
    <scope>NUCLEOTIDE SEQUENCE [LARGE SCALE GENOMIC DNA]</scope>
    <source>
        <strain evidence="12 13">IJ1G</strain>
    </source>
</reference>